<organism evidence="1 2">
    <name type="scientific">Xanthomonas oryzae</name>
    <dbReference type="NCBI Taxonomy" id="347"/>
    <lineage>
        <taxon>Bacteria</taxon>
        <taxon>Pseudomonadati</taxon>
        <taxon>Pseudomonadota</taxon>
        <taxon>Gammaproteobacteria</taxon>
        <taxon>Lysobacterales</taxon>
        <taxon>Lysobacteraceae</taxon>
        <taxon>Xanthomonas</taxon>
    </lineage>
</organism>
<proteinExistence type="predicted"/>
<sequence length="82" mass="8797">MSTAAKHFDPQLGIDIHMYSMPPFPLPTPHIGLVLDPFDYLPFLGATVTVNGVKRATAGTGGLDIHIPLGMWTPQLSMPMGP</sequence>
<evidence type="ECO:0000313" key="1">
    <source>
        <dbReference type="EMBL" id="KOR48785.1"/>
    </source>
</evidence>
<protein>
    <submittedName>
        <fullName evidence="1">Uncharacterized protein</fullName>
    </submittedName>
</protein>
<dbReference type="RefSeq" id="WP_154582702.1">
    <property type="nucleotide sequence ID" value="NZ_LHUJ01000046.1"/>
</dbReference>
<comment type="caution">
    <text evidence="1">The sequence shown here is derived from an EMBL/GenBank/DDBJ whole genome shotgun (WGS) entry which is preliminary data.</text>
</comment>
<dbReference type="Proteomes" id="UP000036790">
    <property type="component" value="Unassembled WGS sequence"/>
</dbReference>
<dbReference type="EMBL" id="LHUJ01000046">
    <property type="protein sequence ID" value="KOR48785.1"/>
    <property type="molecule type" value="Genomic_DNA"/>
</dbReference>
<feature type="non-terminal residue" evidence="1">
    <location>
        <position position="82"/>
    </location>
</feature>
<reference evidence="1 2" key="2">
    <citation type="submission" date="2015-09" db="EMBL/GenBank/DDBJ databases">
        <title>Draft genome sequence of Xanthomonas oryzae pv. USA str. X11-5A.</title>
        <authorList>
            <person name="Knight B.M."/>
            <person name="Roberts D.P."/>
            <person name="Lin D."/>
            <person name="Hari K."/>
            <person name="Fletcher J."/>
            <person name="Melcher U."/>
            <person name="Blagden T."/>
            <person name="Winegar R.A."/>
        </authorList>
    </citation>
    <scope>NUCLEOTIDE SEQUENCE [LARGE SCALE GENOMIC DNA]</scope>
    <source>
        <strain evidence="1 2">X11-5A</strain>
    </source>
</reference>
<reference evidence="1 2" key="1">
    <citation type="submission" date="2015-07" db="EMBL/GenBank/DDBJ databases">
        <authorList>
            <consortium name="Consortium for Microbial Forensics and Genomics (microFORGE)"/>
            <person name="Knight B.M."/>
            <person name="Roberts D.P."/>
            <person name="Lin D."/>
            <person name="Hari K."/>
            <person name="Fletcher J."/>
            <person name="Melcher U."/>
            <person name="Blagden T."/>
            <person name="Winegar R.A."/>
        </authorList>
    </citation>
    <scope>NUCLEOTIDE SEQUENCE [LARGE SCALE GENOMIC DNA]</scope>
    <source>
        <strain evidence="1 2">X11-5A</strain>
    </source>
</reference>
<dbReference type="AlphaFoldDB" id="A0AAP0ZNN5"/>
<evidence type="ECO:0000313" key="2">
    <source>
        <dbReference type="Proteomes" id="UP000036790"/>
    </source>
</evidence>
<name>A0AAP0ZNN5_9XANT</name>
<gene>
    <name evidence="1" type="ORF">ADT25_02290</name>
</gene>
<accession>A0AAP0ZNN5</accession>